<dbReference type="PRINTS" id="PR00412">
    <property type="entry name" value="EPOXHYDRLASE"/>
</dbReference>
<name>A0A365XTR1_9BACT</name>
<dbReference type="InterPro" id="IPR000073">
    <property type="entry name" value="AB_hydrolase_1"/>
</dbReference>
<accession>A0A365XTR1</accession>
<dbReference type="SUPFAM" id="SSF53474">
    <property type="entry name" value="alpha/beta-Hydrolases"/>
    <property type="match status" value="1"/>
</dbReference>
<comment type="caution">
    <text evidence="2">The sequence shown here is derived from an EMBL/GenBank/DDBJ whole genome shotgun (WGS) entry which is preliminary data.</text>
</comment>
<dbReference type="EMBL" id="QFFJ01000002">
    <property type="protein sequence ID" value="RBL89742.1"/>
    <property type="molecule type" value="Genomic_DNA"/>
</dbReference>
<dbReference type="Pfam" id="PF00561">
    <property type="entry name" value="Abhydrolase_1"/>
    <property type="match status" value="1"/>
</dbReference>
<dbReference type="Proteomes" id="UP000253410">
    <property type="component" value="Unassembled WGS sequence"/>
</dbReference>
<feature type="domain" description="AB hydrolase-1" evidence="1">
    <location>
        <begin position="33"/>
        <end position="277"/>
    </location>
</feature>
<dbReference type="PANTHER" id="PTHR42977">
    <property type="entry name" value="HYDROLASE-RELATED"/>
    <property type="match status" value="1"/>
</dbReference>
<dbReference type="Gene3D" id="3.40.50.1820">
    <property type="entry name" value="alpha/beta hydrolase"/>
    <property type="match status" value="1"/>
</dbReference>
<dbReference type="InterPro" id="IPR029058">
    <property type="entry name" value="AB_hydrolase_fold"/>
</dbReference>
<protein>
    <submittedName>
        <fullName evidence="2">Alpha/beta hydrolase</fullName>
    </submittedName>
</protein>
<keyword evidence="3" id="KW-1185">Reference proteome</keyword>
<evidence type="ECO:0000313" key="3">
    <source>
        <dbReference type="Proteomes" id="UP000253410"/>
    </source>
</evidence>
<dbReference type="AlphaFoldDB" id="A0A365XTR1"/>
<dbReference type="GO" id="GO:0004301">
    <property type="term" value="F:epoxide hydrolase activity"/>
    <property type="evidence" value="ECO:0007669"/>
    <property type="project" value="TreeGrafter"/>
</dbReference>
<reference evidence="2 3" key="1">
    <citation type="submission" date="2018-05" db="EMBL/GenBank/DDBJ databases">
        <title>Chitinophaga sp. K3CV102501T nov., isolated from isolated from a monsoon evergreen broad-leaved forest soil.</title>
        <authorList>
            <person name="Lv Y."/>
        </authorList>
    </citation>
    <scope>NUCLEOTIDE SEQUENCE [LARGE SCALE GENOMIC DNA]</scope>
    <source>
        <strain evidence="2 3">GDMCC 1.1325</strain>
    </source>
</reference>
<gene>
    <name evidence="2" type="ORF">DF182_24940</name>
</gene>
<dbReference type="InterPro" id="IPR000639">
    <property type="entry name" value="Epox_hydrolase-like"/>
</dbReference>
<evidence type="ECO:0000313" key="2">
    <source>
        <dbReference type="EMBL" id="RBL89742.1"/>
    </source>
</evidence>
<keyword evidence="2" id="KW-0378">Hydrolase</keyword>
<proteinExistence type="predicted"/>
<evidence type="ECO:0000259" key="1">
    <source>
        <dbReference type="Pfam" id="PF00561"/>
    </source>
</evidence>
<dbReference type="RefSeq" id="WP_113618489.1">
    <property type="nucleotide sequence ID" value="NZ_QFFJ01000002.1"/>
</dbReference>
<dbReference type="PANTHER" id="PTHR42977:SF1">
    <property type="entry name" value="BLR6576 PROTEIN"/>
    <property type="match status" value="1"/>
</dbReference>
<sequence>MNTSITFSPATFKTVQVNNVEIFYREAGPADAPVILLLHGFPSSSHMYRNLMNHLSARYHVIAPDYPGAGLSSRPARDVFEYTFDQLALIMEKFIDTIGLTRFSLYAQDFGGPVGFRIASKRPELIEALLIQNANAYTEGLAPRVHELAALVNSGNEEALQNVLDSMLSLEGIKGNYFHPETNPERINPDGYLLDDYFMQVPGTKDIQAALLRNYQHNFTQYNNWQQYFRNHQPPTLIVWGKYDPIFLVPGAKAYLKDLPDAELHLLDGGHFLLEEHHQEVATLIDRFLSAKL</sequence>
<organism evidence="2 3">
    <name type="scientific">Chitinophaga flava</name>
    <dbReference type="NCBI Taxonomy" id="2259036"/>
    <lineage>
        <taxon>Bacteria</taxon>
        <taxon>Pseudomonadati</taxon>
        <taxon>Bacteroidota</taxon>
        <taxon>Chitinophagia</taxon>
        <taxon>Chitinophagales</taxon>
        <taxon>Chitinophagaceae</taxon>
        <taxon>Chitinophaga</taxon>
    </lineage>
</organism>
<dbReference type="OrthoDB" id="9799612at2"/>
<dbReference type="InterPro" id="IPR051340">
    <property type="entry name" value="Haloalkane_dehalogenase"/>
</dbReference>
<dbReference type="PRINTS" id="PR00111">
    <property type="entry name" value="ABHYDROLASE"/>
</dbReference>